<evidence type="ECO:0000256" key="2">
    <source>
        <dbReference type="ARBA" id="ARBA00022490"/>
    </source>
</evidence>
<dbReference type="Pfam" id="PF02190">
    <property type="entry name" value="LON_substr_bdg"/>
    <property type="match status" value="1"/>
</dbReference>
<name>A0A1F7XWV8_9BACT</name>
<comment type="catalytic activity">
    <reaction evidence="9 10 11 14">
        <text>Hydrolysis of proteins in presence of ATP.</text>
        <dbReference type="EC" id="3.4.21.53"/>
    </reaction>
</comment>
<dbReference type="InterPro" id="IPR014721">
    <property type="entry name" value="Ribsml_uS5_D2-typ_fold_subgr"/>
</dbReference>
<comment type="caution">
    <text evidence="18">The sequence shown here is derived from an EMBL/GenBank/DDBJ whole genome shotgun (WGS) entry which is preliminary data.</text>
</comment>
<evidence type="ECO:0000259" key="17">
    <source>
        <dbReference type="PROSITE" id="PS51787"/>
    </source>
</evidence>
<dbReference type="InterPro" id="IPR020568">
    <property type="entry name" value="Ribosomal_Su5_D2-typ_SF"/>
</dbReference>
<dbReference type="InterPro" id="IPR008268">
    <property type="entry name" value="Peptidase_S16_AS"/>
</dbReference>
<keyword evidence="2 10" id="KW-0963">Cytoplasm</keyword>
<evidence type="ECO:0000256" key="14">
    <source>
        <dbReference type="PROSITE-ProRule" id="PRU01122"/>
    </source>
</evidence>
<comment type="function">
    <text evidence="10">ATP-dependent serine protease that mediates the selective degradation of mutant and abnormal proteins as well as certain short-lived regulatory proteins. Required for cellular homeostasis and for survival from DNA damage and developmental changes induced by stress. Degrades polypeptides processively to yield small peptide fragments that are 5 to 10 amino acids long. Binds to DNA in a double-stranded, site-specific manner.</text>
</comment>
<feature type="binding site" evidence="10 13">
    <location>
        <begin position="380"/>
        <end position="387"/>
    </location>
    <ligand>
        <name>ATP</name>
        <dbReference type="ChEBI" id="CHEBI:30616"/>
    </ligand>
</feature>
<dbReference type="PIRSF" id="PIRSF001174">
    <property type="entry name" value="Lon_proteas"/>
    <property type="match status" value="1"/>
</dbReference>
<dbReference type="PANTHER" id="PTHR10046">
    <property type="entry name" value="ATP DEPENDENT LON PROTEASE FAMILY MEMBER"/>
    <property type="match status" value="1"/>
</dbReference>
<dbReference type="Pfam" id="PF22667">
    <property type="entry name" value="Lon_lid"/>
    <property type="match status" value="1"/>
</dbReference>
<comment type="subcellular location">
    <subcellularLocation>
        <location evidence="1 10 11">Cytoplasm</location>
    </subcellularLocation>
</comment>
<feature type="active site" evidence="10 12">
    <location>
        <position position="746"/>
    </location>
</feature>
<evidence type="ECO:0000256" key="12">
    <source>
        <dbReference type="PIRSR" id="PIRSR001174-1"/>
    </source>
</evidence>
<dbReference type="InterPro" id="IPR003593">
    <property type="entry name" value="AAA+_ATPase"/>
</dbReference>
<dbReference type="GO" id="GO:0004252">
    <property type="term" value="F:serine-type endopeptidase activity"/>
    <property type="evidence" value="ECO:0007669"/>
    <property type="project" value="UniProtKB-UniRule"/>
</dbReference>
<dbReference type="GO" id="GO:0043565">
    <property type="term" value="F:sequence-specific DNA binding"/>
    <property type="evidence" value="ECO:0007669"/>
    <property type="project" value="UniProtKB-UniRule"/>
</dbReference>
<evidence type="ECO:0000256" key="6">
    <source>
        <dbReference type="ARBA" id="ARBA00022825"/>
    </source>
</evidence>
<dbReference type="InterPro" id="IPR046336">
    <property type="entry name" value="Lon_prtase_N_sf"/>
</dbReference>
<dbReference type="GO" id="GO:0006515">
    <property type="term" value="P:protein quality control for misfolded or incompletely synthesized proteins"/>
    <property type="evidence" value="ECO:0007669"/>
    <property type="project" value="UniProtKB-UniRule"/>
</dbReference>
<dbReference type="GO" id="GO:0016887">
    <property type="term" value="F:ATP hydrolysis activity"/>
    <property type="evidence" value="ECO:0007669"/>
    <property type="project" value="UniProtKB-UniRule"/>
</dbReference>
<evidence type="ECO:0000256" key="4">
    <source>
        <dbReference type="ARBA" id="ARBA00022741"/>
    </source>
</evidence>
<feature type="domain" description="Lon proteolytic" evidence="16">
    <location>
        <begin position="616"/>
        <end position="797"/>
    </location>
</feature>
<evidence type="ECO:0000256" key="1">
    <source>
        <dbReference type="ARBA" id="ARBA00004496"/>
    </source>
</evidence>
<comment type="subunit">
    <text evidence="10 11">Homohexamer. Organized in a ring with a central cavity.</text>
</comment>
<dbReference type="InterPro" id="IPR004815">
    <property type="entry name" value="Lon_bac/euk-typ"/>
</dbReference>
<dbReference type="InterPro" id="IPR008269">
    <property type="entry name" value="Lon_proteolytic"/>
</dbReference>
<evidence type="ECO:0000313" key="18">
    <source>
        <dbReference type="EMBL" id="OGM19521.1"/>
    </source>
</evidence>
<evidence type="ECO:0000256" key="11">
    <source>
        <dbReference type="PIRNR" id="PIRNR001174"/>
    </source>
</evidence>
<dbReference type="InterPro" id="IPR027417">
    <property type="entry name" value="P-loop_NTPase"/>
</dbReference>
<dbReference type="SUPFAM" id="SSF54211">
    <property type="entry name" value="Ribosomal protein S5 domain 2-like"/>
    <property type="match status" value="1"/>
</dbReference>
<dbReference type="FunFam" id="1.20.5.5270:FF:000002">
    <property type="entry name" value="Lon protease homolog"/>
    <property type="match status" value="1"/>
</dbReference>
<evidence type="ECO:0000256" key="10">
    <source>
        <dbReference type="HAMAP-Rule" id="MF_01973"/>
    </source>
</evidence>
<evidence type="ECO:0000256" key="13">
    <source>
        <dbReference type="PIRSR" id="PIRSR001174-2"/>
    </source>
</evidence>
<dbReference type="Gene3D" id="3.30.230.10">
    <property type="match status" value="1"/>
</dbReference>
<dbReference type="HAMAP" id="MF_01973">
    <property type="entry name" value="lon_bact"/>
    <property type="match status" value="1"/>
</dbReference>
<dbReference type="NCBIfam" id="TIGR00763">
    <property type="entry name" value="lon"/>
    <property type="match status" value="1"/>
</dbReference>
<keyword evidence="6 10" id="KW-0720">Serine protease</keyword>
<dbReference type="PROSITE" id="PS51786">
    <property type="entry name" value="LON_PROTEOLYTIC"/>
    <property type="match status" value="1"/>
</dbReference>
<dbReference type="CDD" id="cd19500">
    <property type="entry name" value="RecA-like_Lon"/>
    <property type="match status" value="1"/>
</dbReference>
<comment type="induction">
    <text evidence="10">By heat shock.</text>
</comment>
<dbReference type="GO" id="GO:0005524">
    <property type="term" value="F:ATP binding"/>
    <property type="evidence" value="ECO:0007669"/>
    <property type="project" value="UniProtKB-UniRule"/>
</dbReference>
<dbReference type="Proteomes" id="UP000178446">
    <property type="component" value="Unassembled WGS sequence"/>
</dbReference>
<dbReference type="EMBL" id="MGGB01000008">
    <property type="protein sequence ID" value="OGM19521.1"/>
    <property type="molecule type" value="Genomic_DNA"/>
</dbReference>
<comment type="similarity">
    <text evidence="10 11 14 15">Belongs to the peptidase S16 family.</text>
</comment>
<dbReference type="InterPro" id="IPR003959">
    <property type="entry name" value="ATPase_AAA_core"/>
</dbReference>
<dbReference type="AlphaFoldDB" id="A0A1F7XWV8"/>
<dbReference type="PROSITE" id="PS01046">
    <property type="entry name" value="LON_SER"/>
    <property type="match status" value="1"/>
</dbReference>
<proteinExistence type="evidence at transcript level"/>
<evidence type="ECO:0000256" key="5">
    <source>
        <dbReference type="ARBA" id="ARBA00022801"/>
    </source>
</evidence>
<keyword evidence="8 10" id="KW-0346">Stress response</keyword>
<dbReference type="InterPro" id="IPR015947">
    <property type="entry name" value="PUA-like_sf"/>
</dbReference>
<dbReference type="SUPFAM" id="SSF52540">
    <property type="entry name" value="P-loop containing nucleoside triphosphate hydrolases"/>
    <property type="match status" value="1"/>
</dbReference>
<dbReference type="Pfam" id="PF05362">
    <property type="entry name" value="Lon_C"/>
    <property type="match status" value="1"/>
</dbReference>
<sequence length="819" mass="91572">MDESNIKTKAYRQIPIVAIRGSVVFPHTDAVLSFGRKKSVDAVNSAFQEDRVVGIFTQKDPRTEDPKFDDLYKVGTIAVITQMMSAEGETHAVVKGQARINITELVSSEPFLVAKVEEIEVSQNYPPEVEAISNKLSDLFKKSINLGKQAEIMTVMKLVSGKVDPSELADQVASIVDIKTTLKQKLLETLHVKERLEKVTEYLSHEVNVLEIEKTISTKTQKRFEDQMRKAMLREKKKTIEEELGEVDEGDLSSEEYSEYKKKIKEAGMPLEVKQKAEKEFKRLTQMSPHNPEGGYIRNYLDWLCEMPWSKISKNNVSINHAIKVLEEDHYALKKAKERIIEFIAVMKLKNGSSSKKRKNNVKSDNAPLESQPTILCFIGPPGVGKTSIGKSIARALGRKFVRMSLGGIRDEAEIRGHRRTYVGALPGRIIQGIKNAGTKNPVFMLDEIDKIGTDFRGDPSSALLEALDPEQNKDFSDHYLEVPFNLSEVMFIATGNVLEDIPHALRDRMEVIKFPGYTQDEKLNISKEFLWPKQVRLHGLKEHKISIDDKALYEVIERYTREAGVRNLERNLASICRKVATLVAKRKKYPRTIKIKDIHSFLGPQKFSSIIAEKKDEVGLSTGLAVTAAGGEILFIEVALMPGKGGLMLTGQLGDVMKESARAAFTWARSNWKRLGLTENFGKNMDVHIHVPEGAVPKDGPSAGIAMATALVSALTKIPVKRDVGMTGEVTLRGRALEIGGVKEKVIAGHRAGLKTIILPKDNKKDMEDVPENVKGDIKFVFAENLDEVLRIALVKWPFVKKEAPKKFPKQPSYIAVA</sequence>
<feature type="active site" evidence="10 12">
    <location>
        <position position="703"/>
    </location>
</feature>
<reference evidence="18 19" key="1">
    <citation type="journal article" date="2016" name="Nat. Commun.">
        <title>Thousands of microbial genomes shed light on interconnected biogeochemical processes in an aquifer system.</title>
        <authorList>
            <person name="Anantharaman K."/>
            <person name="Brown C.T."/>
            <person name="Hug L.A."/>
            <person name="Sharon I."/>
            <person name="Castelle C.J."/>
            <person name="Probst A.J."/>
            <person name="Thomas B.C."/>
            <person name="Singh A."/>
            <person name="Wilkins M.J."/>
            <person name="Karaoz U."/>
            <person name="Brodie E.L."/>
            <person name="Williams K.H."/>
            <person name="Hubbard S.S."/>
            <person name="Banfield J.F."/>
        </authorList>
    </citation>
    <scope>NUCLEOTIDE SEQUENCE [LARGE SCALE GENOMIC DNA]</scope>
</reference>
<evidence type="ECO:0000256" key="8">
    <source>
        <dbReference type="ARBA" id="ARBA00023016"/>
    </source>
</evidence>
<evidence type="ECO:0000313" key="19">
    <source>
        <dbReference type="Proteomes" id="UP000178446"/>
    </source>
</evidence>
<accession>A0A1F7XWV8</accession>
<dbReference type="SUPFAM" id="SSF88697">
    <property type="entry name" value="PUA domain-like"/>
    <property type="match status" value="1"/>
</dbReference>
<dbReference type="FunFam" id="3.40.50.300:FF:000021">
    <property type="entry name" value="Lon protease homolog"/>
    <property type="match status" value="1"/>
</dbReference>
<dbReference type="PRINTS" id="PR00830">
    <property type="entry name" value="ENDOLAPTASE"/>
</dbReference>
<dbReference type="InterPro" id="IPR027065">
    <property type="entry name" value="Lon_Prtase"/>
</dbReference>
<evidence type="ECO:0000256" key="15">
    <source>
        <dbReference type="RuleBase" id="RU000591"/>
    </source>
</evidence>
<keyword evidence="4 10" id="KW-0547">Nucleotide-binding</keyword>
<feature type="domain" description="Lon N-terminal" evidence="17">
    <location>
        <begin position="14"/>
        <end position="207"/>
    </location>
</feature>
<evidence type="ECO:0000256" key="9">
    <source>
        <dbReference type="ARBA" id="ARBA00050665"/>
    </source>
</evidence>
<dbReference type="InterPro" id="IPR003111">
    <property type="entry name" value="Lon_prtase_N"/>
</dbReference>
<dbReference type="EC" id="3.4.21.53" evidence="10 11"/>
<dbReference type="SMART" id="SM00464">
    <property type="entry name" value="LON"/>
    <property type="match status" value="1"/>
</dbReference>
<protein>
    <recommendedName>
        <fullName evidence="10 11">Lon protease</fullName>
        <ecNumber evidence="10 11">3.4.21.53</ecNumber>
    </recommendedName>
    <alternativeName>
        <fullName evidence="10">ATP-dependent protease La</fullName>
    </alternativeName>
</protein>
<dbReference type="GO" id="GO:0034605">
    <property type="term" value="P:cellular response to heat"/>
    <property type="evidence" value="ECO:0007669"/>
    <property type="project" value="UniProtKB-UniRule"/>
</dbReference>
<dbReference type="Gene3D" id="3.40.50.300">
    <property type="entry name" value="P-loop containing nucleotide triphosphate hydrolases"/>
    <property type="match status" value="1"/>
</dbReference>
<dbReference type="Pfam" id="PF00004">
    <property type="entry name" value="AAA"/>
    <property type="match status" value="1"/>
</dbReference>
<dbReference type="Gene3D" id="1.20.58.1480">
    <property type="match status" value="1"/>
</dbReference>
<organism evidence="18 19">
    <name type="scientific">Candidatus Woesebacteria bacterium RIFCSPHIGHO2_01_FULL_37_10</name>
    <dbReference type="NCBI Taxonomy" id="1802489"/>
    <lineage>
        <taxon>Bacteria</taxon>
        <taxon>Candidatus Woeseibacteriota</taxon>
    </lineage>
</organism>
<gene>
    <name evidence="10" type="primary">lon</name>
    <name evidence="18" type="ORF">A2685_00250</name>
</gene>
<evidence type="ECO:0000256" key="3">
    <source>
        <dbReference type="ARBA" id="ARBA00022670"/>
    </source>
</evidence>
<dbReference type="Gene3D" id="1.20.5.5270">
    <property type="match status" value="1"/>
</dbReference>
<keyword evidence="7 10" id="KW-0067">ATP-binding</keyword>
<keyword evidence="5 10" id="KW-0378">Hydrolase</keyword>
<dbReference type="SMART" id="SM00382">
    <property type="entry name" value="AAA"/>
    <property type="match status" value="1"/>
</dbReference>
<dbReference type="Gene3D" id="1.10.8.60">
    <property type="match status" value="1"/>
</dbReference>
<dbReference type="InterPro" id="IPR027543">
    <property type="entry name" value="Lon_bac"/>
</dbReference>
<dbReference type="GO" id="GO:0004176">
    <property type="term" value="F:ATP-dependent peptidase activity"/>
    <property type="evidence" value="ECO:0007669"/>
    <property type="project" value="UniProtKB-UniRule"/>
</dbReference>
<dbReference type="GO" id="GO:0005737">
    <property type="term" value="C:cytoplasm"/>
    <property type="evidence" value="ECO:0007669"/>
    <property type="project" value="UniProtKB-SubCell"/>
</dbReference>
<evidence type="ECO:0000256" key="7">
    <source>
        <dbReference type="ARBA" id="ARBA00022840"/>
    </source>
</evidence>
<dbReference type="PROSITE" id="PS51787">
    <property type="entry name" value="LON_N"/>
    <property type="match status" value="1"/>
</dbReference>
<dbReference type="InterPro" id="IPR054594">
    <property type="entry name" value="Lon_lid"/>
</dbReference>
<keyword evidence="3 10" id="KW-0645">Protease</keyword>
<evidence type="ECO:0000259" key="16">
    <source>
        <dbReference type="PROSITE" id="PS51786"/>
    </source>
</evidence>
<dbReference type="Gene3D" id="2.30.130.40">
    <property type="entry name" value="LON domain-like"/>
    <property type="match status" value="1"/>
</dbReference>